<name>A0A3R9KPN0_STRCR</name>
<dbReference type="EMBL" id="RJPQ01000001">
    <property type="protein sequence ID" value="RSJ87907.1"/>
    <property type="molecule type" value="Genomic_DNA"/>
</dbReference>
<protein>
    <submittedName>
        <fullName evidence="1">Uncharacterized protein</fullName>
    </submittedName>
</protein>
<dbReference type="Proteomes" id="UP000277890">
    <property type="component" value="Unassembled WGS sequence"/>
</dbReference>
<organism evidence="1 2">
    <name type="scientific">Streptococcus cristatus</name>
    <dbReference type="NCBI Taxonomy" id="45634"/>
    <lineage>
        <taxon>Bacteria</taxon>
        <taxon>Bacillati</taxon>
        <taxon>Bacillota</taxon>
        <taxon>Bacilli</taxon>
        <taxon>Lactobacillales</taxon>
        <taxon>Streptococcaceae</taxon>
        <taxon>Streptococcus</taxon>
    </lineage>
</organism>
<evidence type="ECO:0000313" key="1">
    <source>
        <dbReference type="EMBL" id="RSJ87907.1"/>
    </source>
</evidence>
<proteinExistence type="predicted"/>
<gene>
    <name evidence="1" type="ORF">D8794_00765</name>
</gene>
<sequence>MSDIQSNDRYYFRGISEDMLAKINKTSTIAFNDLLQEMNLCEFLIAPLTFELLGYSLKNLPDTICLLNELGEINYEDNLISEKNLLNFFKYLIINVPELEVRFQKLCQKIKER</sequence>
<reference evidence="1 2" key="1">
    <citation type="submission" date="2018-11" db="EMBL/GenBank/DDBJ databases">
        <title>Species Designations Belie Phenotypic and Genotypic Heterogeneity in Oral Streptococci.</title>
        <authorList>
            <person name="Velsko I."/>
        </authorList>
    </citation>
    <scope>NUCLEOTIDE SEQUENCE [LARGE SCALE GENOMIC DNA]</scope>
    <source>
        <strain evidence="1 2">A54</strain>
    </source>
</reference>
<dbReference type="RefSeq" id="WP_260471081.1">
    <property type="nucleotide sequence ID" value="NZ_RJPO01000003.1"/>
</dbReference>
<comment type="caution">
    <text evidence="1">The sequence shown here is derived from an EMBL/GenBank/DDBJ whole genome shotgun (WGS) entry which is preliminary data.</text>
</comment>
<dbReference type="AlphaFoldDB" id="A0A3R9KPN0"/>
<evidence type="ECO:0000313" key="2">
    <source>
        <dbReference type="Proteomes" id="UP000277890"/>
    </source>
</evidence>
<accession>A0A3R9KPN0</accession>